<name>A0A8B8PE99_9MYRT</name>
<evidence type="ECO:0000256" key="5">
    <source>
        <dbReference type="ARBA" id="ARBA00023136"/>
    </source>
</evidence>
<dbReference type="KEGG" id="rarg:115742698"/>
<organism evidence="7 8">
    <name type="scientific">Rhodamnia argentea</name>
    <dbReference type="NCBI Taxonomy" id="178133"/>
    <lineage>
        <taxon>Eukaryota</taxon>
        <taxon>Viridiplantae</taxon>
        <taxon>Streptophyta</taxon>
        <taxon>Embryophyta</taxon>
        <taxon>Tracheophyta</taxon>
        <taxon>Spermatophyta</taxon>
        <taxon>Magnoliopsida</taxon>
        <taxon>eudicotyledons</taxon>
        <taxon>Gunneridae</taxon>
        <taxon>Pentapetalae</taxon>
        <taxon>rosids</taxon>
        <taxon>malvids</taxon>
        <taxon>Myrtales</taxon>
        <taxon>Myrtaceae</taxon>
        <taxon>Myrtoideae</taxon>
        <taxon>Myrteae</taxon>
        <taxon>Australasian group</taxon>
        <taxon>Rhodamnia</taxon>
    </lineage>
</organism>
<dbReference type="RefSeq" id="XP_030532999.1">
    <property type="nucleotide sequence ID" value="XM_030677139.2"/>
</dbReference>
<dbReference type="SUPFAM" id="SSF58100">
    <property type="entry name" value="Bacterial hemolysins"/>
    <property type="match status" value="1"/>
</dbReference>
<reference evidence="8" key="1">
    <citation type="submission" date="2025-08" db="UniProtKB">
        <authorList>
            <consortium name="RefSeq"/>
        </authorList>
    </citation>
    <scope>IDENTIFICATION</scope>
    <source>
        <tissue evidence="8">Leaf</tissue>
    </source>
</reference>
<dbReference type="GeneID" id="115742698"/>
<dbReference type="PANTHER" id="PTHR31113:SF6">
    <property type="entry name" value="UPF0496 PROTEIN 3"/>
    <property type="match status" value="1"/>
</dbReference>
<keyword evidence="7" id="KW-1185">Reference proteome</keyword>
<evidence type="ECO:0000256" key="1">
    <source>
        <dbReference type="ARBA" id="ARBA00004370"/>
    </source>
</evidence>
<dbReference type="OrthoDB" id="776561at2759"/>
<keyword evidence="4 6" id="KW-1133">Transmembrane helix</keyword>
<comment type="subcellular location">
    <subcellularLocation>
        <location evidence="1">Membrane</location>
    </subcellularLocation>
</comment>
<dbReference type="GO" id="GO:0016020">
    <property type="term" value="C:membrane"/>
    <property type="evidence" value="ECO:0007669"/>
    <property type="project" value="UniProtKB-SubCell"/>
</dbReference>
<protein>
    <submittedName>
        <fullName evidence="8">UPF0496 protein At3g49070</fullName>
    </submittedName>
</protein>
<evidence type="ECO:0000256" key="2">
    <source>
        <dbReference type="ARBA" id="ARBA00009074"/>
    </source>
</evidence>
<evidence type="ECO:0000256" key="3">
    <source>
        <dbReference type="ARBA" id="ARBA00022692"/>
    </source>
</evidence>
<evidence type="ECO:0000313" key="7">
    <source>
        <dbReference type="Proteomes" id="UP000827889"/>
    </source>
</evidence>
<gene>
    <name evidence="8" type="primary">LOC115742698</name>
</gene>
<dbReference type="Pfam" id="PF05055">
    <property type="entry name" value="DUF677"/>
    <property type="match status" value="1"/>
</dbReference>
<dbReference type="PANTHER" id="PTHR31113">
    <property type="entry name" value="UPF0496 PROTEIN 3-RELATED"/>
    <property type="match status" value="1"/>
</dbReference>
<evidence type="ECO:0000256" key="4">
    <source>
        <dbReference type="ARBA" id="ARBA00022989"/>
    </source>
</evidence>
<dbReference type="InterPro" id="IPR007749">
    <property type="entry name" value="DUF677"/>
</dbReference>
<proteinExistence type="inferred from homology"/>
<dbReference type="Proteomes" id="UP000827889">
    <property type="component" value="Chromosome 10"/>
</dbReference>
<accession>A0A8B8PE99</accession>
<evidence type="ECO:0000256" key="6">
    <source>
        <dbReference type="SAM" id="Phobius"/>
    </source>
</evidence>
<keyword evidence="3 6" id="KW-0812">Transmembrane</keyword>
<keyword evidence="5 6" id="KW-0472">Membrane</keyword>
<evidence type="ECO:0000313" key="8">
    <source>
        <dbReference type="RefSeq" id="XP_030532999.1"/>
    </source>
</evidence>
<feature type="transmembrane region" description="Helical" evidence="6">
    <location>
        <begin position="222"/>
        <end position="254"/>
    </location>
</feature>
<comment type="similarity">
    <text evidence="2">Belongs to the UPF0496 family.</text>
</comment>
<dbReference type="AlphaFoldDB" id="A0A8B8PE99"/>
<sequence>MAVKIVARIKRLLPGYGPGPKEPSREAGLDLREEYANAFRTESYNEFWARVLALSDDDPPPRDPAGSTAAARLSSYRLFAEHLLEPDQPAVVRILDLARIRPAQKSLLAEYFSGTATASLLCGALLKDLDRTRVQYRSLKSALQSLGNSQFRSLSQFPSILTRLTELSNLENLLTSSSSSTIQIQSTQVGCSTLLSQLESSRNKAKAKLKTINKLQQGSATFLIAVTASLTIIVMAHGLAMVVAAPVIAAVASFEMALAKSLRKVLAQLDAAAKGTYILKRDMDTISRLVARIDDELEHMRAMVRFWLDRGDDKIQVGRKAALGENECDFEKQLDELEEHLYLCFMTINRARNLVVKELLDPS</sequence>